<dbReference type="GO" id="GO:0016301">
    <property type="term" value="F:kinase activity"/>
    <property type="evidence" value="ECO:0007669"/>
    <property type="project" value="UniProtKB-KW"/>
</dbReference>
<feature type="region of interest" description="Disordered" evidence="1">
    <location>
        <begin position="195"/>
        <end position="299"/>
    </location>
</feature>
<dbReference type="EMBL" id="MCGR01000057">
    <property type="protein sequence ID" value="ORY69313.1"/>
    <property type="molecule type" value="Genomic_DNA"/>
</dbReference>
<dbReference type="Pfam" id="PF12243">
    <property type="entry name" value="CTK3"/>
    <property type="match status" value="1"/>
</dbReference>
<evidence type="ECO:0000313" key="3">
    <source>
        <dbReference type="EMBL" id="ORY69313.1"/>
    </source>
</evidence>
<feature type="compositionally biased region" description="Low complexity" evidence="1">
    <location>
        <begin position="250"/>
        <end position="270"/>
    </location>
</feature>
<feature type="compositionally biased region" description="Low complexity" evidence="1">
    <location>
        <begin position="278"/>
        <end position="289"/>
    </location>
</feature>
<evidence type="ECO:0000259" key="2">
    <source>
        <dbReference type="PROSITE" id="PS51391"/>
    </source>
</evidence>
<proteinExistence type="predicted"/>
<dbReference type="InterPro" id="IPR042326">
    <property type="entry name" value="Ctk3"/>
</dbReference>
<organism evidence="3 4">
    <name type="scientific">Leucosporidium creatinivorum</name>
    <dbReference type="NCBI Taxonomy" id="106004"/>
    <lineage>
        <taxon>Eukaryota</taxon>
        <taxon>Fungi</taxon>
        <taxon>Dikarya</taxon>
        <taxon>Basidiomycota</taxon>
        <taxon>Pucciniomycotina</taxon>
        <taxon>Microbotryomycetes</taxon>
        <taxon>Leucosporidiales</taxon>
        <taxon>Leucosporidium</taxon>
    </lineage>
</organism>
<dbReference type="GO" id="GO:0045943">
    <property type="term" value="P:positive regulation of transcription by RNA polymerase I"/>
    <property type="evidence" value="ECO:0007669"/>
    <property type="project" value="TreeGrafter"/>
</dbReference>
<feature type="compositionally biased region" description="Acidic residues" evidence="1">
    <location>
        <begin position="370"/>
        <end position="389"/>
    </location>
</feature>
<dbReference type="Proteomes" id="UP000193467">
    <property type="component" value="Unassembled WGS sequence"/>
</dbReference>
<keyword evidence="3" id="KW-0418">Kinase</keyword>
<dbReference type="Pfam" id="PF12350">
    <property type="entry name" value="CTK3_C"/>
    <property type="match status" value="1"/>
</dbReference>
<protein>
    <submittedName>
        <fullName evidence="3">CTD kinase subunit gamma CTK3-domain-containing protein</fullName>
    </submittedName>
</protein>
<comment type="caution">
    <text evidence="3">The sequence shown here is derived from an EMBL/GenBank/DDBJ whole genome shotgun (WGS) entry which is preliminary data.</text>
</comment>
<dbReference type="InterPro" id="IPR006569">
    <property type="entry name" value="CID_dom"/>
</dbReference>
<gene>
    <name evidence="3" type="ORF">BCR35DRAFT_294657</name>
</gene>
<feature type="compositionally biased region" description="Basic and acidic residues" evidence="1">
    <location>
        <begin position="433"/>
        <end position="452"/>
    </location>
</feature>
<dbReference type="PROSITE" id="PS51391">
    <property type="entry name" value="CID"/>
    <property type="match status" value="1"/>
</dbReference>
<dbReference type="Gene3D" id="1.25.40.90">
    <property type="match status" value="1"/>
</dbReference>
<dbReference type="InParanoid" id="A0A1Y2ECK0"/>
<feature type="compositionally biased region" description="Low complexity" evidence="1">
    <location>
        <begin position="216"/>
        <end position="230"/>
    </location>
</feature>
<evidence type="ECO:0000313" key="4">
    <source>
        <dbReference type="Proteomes" id="UP000193467"/>
    </source>
</evidence>
<feature type="compositionally biased region" description="Acidic residues" evidence="1">
    <location>
        <begin position="326"/>
        <end position="340"/>
    </location>
</feature>
<feature type="compositionally biased region" description="Pro residues" evidence="1">
    <location>
        <begin position="347"/>
        <end position="369"/>
    </location>
</feature>
<feature type="compositionally biased region" description="Basic residues" evidence="1">
    <location>
        <begin position="413"/>
        <end position="425"/>
    </location>
</feature>
<dbReference type="PANTHER" id="PTHR28291:SF1">
    <property type="entry name" value="CTD KINASE SUBUNIT GAMMA"/>
    <property type="match status" value="1"/>
</dbReference>
<keyword evidence="4" id="KW-1185">Reference proteome</keyword>
<dbReference type="GO" id="GO:0070692">
    <property type="term" value="C:CTDK-1 complex"/>
    <property type="evidence" value="ECO:0007669"/>
    <property type="project" value="InterPro"/>
</dbReference>
<dbReference type="AlphaFoldDB" id="A0A1Y2ECK0"/>
<feature type="domain" description="CID" evidence="2">
    <location>
        <begin position="2"/>
        <end position="146"/>
    </location>
</feature>
<feature type="region of interest" description="Disordered" evidence="1">
    <location>
        <begin position="324"/>
        <end position="452"/>
    </location>
</feature>
<accession>A0A1Y2ECK0</accession>
<dbReference type="STRING" id="106004.A0A1Y2ECK0"/>
<dbReference type="PANTHER" id="PTHR28291">
    <property type="entry name" value="CTD KINASE SUBUNIT GAMMA"/>
    <property type="match status" value="1"/>
</dbReference>
<dbReference type="InterPro" id="IPR024637">
    <property type="entry name" value="Ctk3_C"/>
</dbReference>
<feature type="compositionally biased region" description="Low complexity" evidence="1">
    <location>
        <begin position="195"/>
        <end position="209"/>
    </location>
</feature>
<sequence length="452" mass="49583">MDPFEVRLQFTSLLSRLTSSLASIQKVSSFALKHGPRCGDDIWDCLVDECSHLNLNARINLLYFLDSLLDKELPTESSSKQPQQQQPYKGLVKRDLAKVVDMVVPHTREGVLNLMSANQVLRSWRTRRLLDTDILDAILADLEGRRESLHSAEADTTAFSTFSRNDILRRIEDDRERHKRLRERIWVLPVPSSLTTAPSPSLLASTSSSAPPPPASSSAKPSPISPASPSEFGPTSKGKSRAKQALAKGPTPSKAASSSNSKTSAAAAAAMPPPPVPGSSSSSSTAANSQTYPPARGPELALEIEFEQLWEASEEEMRRALWIGEDGVELDEDPEGEEVEAILPSFQPSPNPPQASKLAPPPPPPPPPVPDEDDEMEEGEEREEGEVLDDNPPPPLGMEGREEGEEENDPRASKRVKREKGKRNSRGGWALDESEKAAMRRERERCFGVEDR</sequence>
<name>A0A1Y2ECK0_9BASI</name>
<evidence type="ECO:0000256" key="1">
    <source>
        <dbReference type="SAM" id="MobiDB-lite"/>
    </source>
</evidence>
<dbReference type="InterPro" id="IPR008942">
    <property type="entry name" value="ENTH_VHS"/>
</dbReference>
<keyword evidence="3" id="KW-0808">Transferase</keyword>
<dbReference type="OrthoDB" id="21266at2759"/>
<reference evidence="3 4" key="1">
    <citation type="submission" date="2016-07" db="EMBL/GenBank/DDBJ databases">
        <title>Pervasive Adenine N6-methylation of Active Genes in Fungi.</title>
        <authorList>
            <consortium name="DOE Joint Genome Institute"/>
            <person name="Mondo S.J."/>
            <person name="Dannebaum R.O."/>
            <person name="Kuo R.C."/>
            <person name="Labutti K."/>
            <person name="Haridas S."/>
            <person name="Kuo A."/>
            <person name="Salamov A."/>
            <person name="Ahrendt S.R."/>
            <person name="Lipzen A."/>
            <person name="Sullivan W."/>
            <person name="Andreopoulos W.B."/>
            <person name="Clum A."/>
            <person name="Lindquist E."/>
            <person name="Daum C."/>
            <person name="Ramamoorthy G.K."/>
            <person name="Gryganskyi A."/>
            <person name="Culley D."/>
            <person name="Magnuson J.K."/>
            <person name="James T.Y."/>
            <person name="O'Malley M.A."/>
            <person name="Stajich J.E."/>
            <person name="Spatafora J.W."/>
            <person name="Visel A."/>
            <person name="Grigoriev I.V."/>
        </authorList>
    </citation>
    <scope>NUCLEOTIDE SEQUENCE [LARGE SCALE GENOMIC DNA]</scope>
    <source>
        <strain evidence="3 4">62-1032</strain>
    </source>
</reference>
<dbReference type="InterPro" id="IPR024638">
    <property type="entry name" value="Ctk3_N"/>
</dbReference>
<dbReference type="GO" id="GO:0032786">
    <property type="term" value="P:positive regulation of DNA-templated transcription, elongation"/>
    <property type="evidence" value="ECO:0007669"/>
    <property type="project" value="InterPro"/>
</dbReference>